<evidence type="ECO:0000313" key="7">
    <source>
        <dbReference type="Proteomes" id="UP001331761"/>
    </source>
</evidence>
<dbReference type="InterPro" id="IPR019426">
    <property type="entry name" value="7TM_GPCR_serpentine_rcpt_Srv"/>
</dbReference>
<dbReference type="PANTHER" id="PTHR31627:SF42">
    <property type="entry name" value="G_PROTEIN_RECEP_F1_2 DOMAIN-CONTAINING PROTEIN-RELATED"/>
    <property type="match status" value="1"/>
</dbReference>
<organism evidence="6 7">
    <name type="scientific">Trichostrongylus colubriformis</name>
    <name type="common">Black scour worm</name>
    <dbReference type="NCBI Taxonomy" id="6319"/>
    <lineage>
        <taxon>Eukaryota</taxon>
        <taxon>Metazoa</taxon>
        <taxon>Ecdysozoa</taxon>
        <taxon>Nematoda</taxon>
        <taxon>Chromadorea</taxon>
        <taxon>Rhabditida</taxon>
        <taxon>Rhabditina</taxon>
        <taxon>Rhabditomorpha</taxon>
        <taxon>Strongyloidea</taxon>
        <taxon>Trichostrongylidae</taxon>
        <taxon>Trichostrongylus</taxon>
    </lineage>
</organism>
<keyword evidence="7" id="KW-1185">Reference proteome</keyword>
<gene>
    <name evidence="6" type="ORF">GCK32_010007</name>
</gene>
<evidence type="ECO:0000256" key="3">
    <source>
        <dbReference type="ARBA" id="ARBA00022989"/>
    </source>
</evidence>
<keyword evidence="4 5" id="KW-0472">Membrane</keyword>
<evidence type="ECO:0000256" key="2">
    <source>
        <dbReference type="ARBA" id="ARBA00022692"/>
    </source>
</evidence>
<protein>
    <submittedName>
        <fullName evidence="6">Uncharacterized protein</fullName>
    </submittedName>
</protein>
<dbReference type="GO" id="GO:0016020">
    <property type="term" value="C:membrane"/>
    <property type="evidence" value="ECO:0007669"/>
    <property type="project" value="UniProtKB-SubCell"/>
</dbReference>
<evidence type="ECO:0000313" key="6">
    <source>
        <dbReference type="EMBL" id="KAK5965702.1"/>
    </source>
</evidence>
<dbReference type="SUPFAM" id="SSF81321">
    <property type="entry name" value="Family A G protein-coupled receptor-like"/>
    <property type="match status" value="1"/>
</dbReference>
<comment type="caution">
    <text evidence="6">The sequence shown here is derived from an EMBL/GenBank/DDBJ whole genome shotgun (WGS) entry which is preliminary data.</text>
</comment>
<dbReference type="AlphaFoldDB" id="A0AAN8IE43"/>
<keyword evidence="2 5" id="KW-0812">Transmembrane</keyword>
<dbReference type="Pfam" id="PF10323">
    <property type="entry name" value="7TM_GPCR_Srv"/>
    <property type="match status" value="1"/>
</dbReference>
<dbReference type="PANTHER" id="PTHR31627">
    <property type="entry name" value="SERPENTINE RECEPTOR CLASS GAMMA-RELATED"/>
    <property type="match status" value="1"/>
</dbReference>
<reference evidence="6 7" key="1">
    <citation type="submission" date="2019-10" db="EMBL/GenBank/DDBJ databases">
        <title>Assembly and Annotation for the nematode Trichostrongylus colubriformis.</title>
        <authorList>
            <person name="Martin J."/>
        </authorList>
    </citation>
    <scope>NUCLEOTIDE SEQUENCE [LARGE SCALE GENOMIC DNA]</scope>
    <source>
        <strain evidence="6">G859</strain>
        <tissue evidence="6">Whole worm</tissue>
    </source>
</reference>
<comment type="subcellular location">
    <subcellularLocation>
        <location evidence="1">Membrane</location>
        <topology evidence="1">Multi-pass membrane protein</topology>
    </subcellularLocation>
</comment>
<feature type="transmembrane region" description="Helical" evidence="5">
    <location>
        <begin position="53"/>
        <end position="77"/>
    </location>
</feature>
<keyword evidence="3 5" id="KW-1133">Transmembrane helix</keyword>
<dbReference type="Gene3D" id="1.20.1070.10">
    <property type="entry name" value="Rhodopsin 7-helix transmembrane proteins"/>
    <property type="match status" value="1"/>
</dbReference>
<evidence type="ECO:0000256" key="5">
    <source>
        <dbReference type="SAM" id="Phobius"/>
    </source>
</evidence>
<dbReference type="InterPro" id="IPR051119">
    <property type="entry name" value="Nematode_SR-like"/>
</dbReference>
<feature type="transmembrane region" description="Helical" evidence="5">
    <location>
        <begin position="193"/>
        <end position="217"/>
    </location>
</feature>
<name>A0AAN8IE43_TRICO</name>
<accession>A0AAN8IE43</accession>
<evidence type="ECO:0000256" key="1">
    <source>
        <dbReference type="ARBA" id="ARBA00004141"/>
    </source>
</evidence>
<feature type="transmembrane region" description="Helical" evidence="5">
    <location>
        <begin position="159"/>
        <end position="186"/>
    </location>
</feature>
<dbReference type="EMBL" id="WIXE01024329">
    <property type="protein sequence ID" value="KAK5965702.1"/>
    <property type="molecule type" value="Genomic_DNA"/>
</dbReference>
<dbReference type="Proteomes" id="UP001331761">
    <property type="component" value="Unassembled WGS sequence"/>
</dbReference>
<sequence length="245" mass="27574">MFVATGKTSACIAMALCCETVPDIGIADVISILSNCLLRLNRELDLGEEYRRMVMVVLVSSGTAYIAHMIGNMFIAINRYSAICFIHQYDKIWVRKNVWIIVLVQYVVALSACIHFIGSDLVYIRKPDGTSTYKGLEKQTDMFYANRIDGVRNTSIKSLLMYTVIVFISTMLICSLQITVGIAVFIGNDRMFISVLVQIFWANYIMVSIPPFSLLLLSSDLRSEVLELFCIKKLKNNVTTTVSVF</sequence>
<proteinExistence type="predicted"/>
<feature type="transmembrane region" description="Helical" evidence="5">
    <location>
        <begin position="98"/>
        <end position="118"/>
    </location>
</feature>
<evidence type="ECO:0000256" key="4">
    <source>
        <dbReference type="ARBA" id="ARBA00023136"/>
    </source>
</evidence>